<evidence type="ECO:0000256" key="4">
    <source>
        <dbReference type="SAM" id="MobiDB-lite"/>
    </source>
</evidence>
<dbReference type="OrthoDB" id="9799835at2"/>
<dbReference type="InterPro" id="IPR010992">
    <property type="entry name" value="IHF-like_DNA-bd_dom_sf"/>
</dbReference>
<organism evidence="5 6">
    <name type="scientific">Glycomyces terrestris</name>
    <dbReference type="NCBI Taxonomy" id="2493553"/>
    <lineage>
        <taxon>Bacteria</taxon>
        <taxon>Bacillati</taxon>
        <taxon>Actinomycetota</taxon>
        <taxon>Actinomycetes</taxon>
        <taxon>Glycomycetales</taxon>
        <taxon>Glycomycetaceae</taxon>
        <taxon>Glycomyces</taxon>
    </lineage>
</organism>
<accession>A0A426V028</accession>
<proteinExistence type="inferred from homology"/>
<feature type="compositionally biased region" description="Basic residues" evidence="4">
    <location>
        <begin position="119"/>
        <end position="129"/>
    </location>
</feature>
<comment type="similarity">
    <text evidence="3">Belongs to the bacterial histone-like protein family.</text>
</comment>
<evidence type="ECO:0000313" key="6">
    <source>
        <dbReference type="Proteomes" id="UP000277256"/>
    </source>
</evidence>
<feature type="compositionally biased region" description="Low complexity" evidence="4">
    <location>
        <begin position="96"/>
        <end position="118"/>
    </location>
</feature>
<dbReference type="EMBL" id="RSEB01000002">
    <property type="protein sequence ID" value="RRS00203.1"/>
    <property type="molecule type" value="Genomic_DNA"/>
</dbReference>
<evidence type="ECO:0000256" key="3">
    <source>
        <dbReference type="RuleBase" id="RU003939"/>
    </source>
</evidence>
<dbReference type="GO" id="GO:0003677">
    <property type="term" value="F:DNA binding"/>
    <property type="evidence" value="ECO:0007669"/>
    <property type="project" value="UniProtKB-KW"/>
</dbReference>
<evidence type="ECO:0000256" key="2">
    <source>
        <dbReference type="ARBA" id="ARBA00023125"/>
    </source>
</evidence>
<dbReference type="CDD" id="cd13831">
    <property type="entry name" value="HU"/>
    <property type="match status" value="1"/>
</dbReference>
<name>A0A426V028_9ACTN</name>
<keyword evidence="6" id="KW-1185">Reference proteome</keyword>
<reference evidence="5 6" key="1">
    <citation type="submission" date="2018-12" db="EMBL/GenBank/DDBJ databases">
        <title>Glycomyces sp. YIM 121974 draft genome.</title>
        <authorList>
            <person name="Li Q."/>
        </authorList>
    </citation>
    <scope>NUCLEOTIDE SEQUENCE [LARGE SCALE GENOMIC DNA]</scope>
    <source>
        <strain evidence="5 6">YIM 121974</strain>
    </source>
</reference>
<dbReference type="PANTHER" id="PTHR33175:SF3">
    <property type="entry name" value="DNA-BINDING PROTEIN HU-BETA"/>
    <property type="match status" value="1"/>
</dbReference>
<sequence length="277" mass="29120">MNKAEFVDRIAARTGDRAAAKEVVDVAIDEIQRAVVKGEKVSFAGFGVFEKRQRAARMARNPRTGEAVKVKKTVVPAFRPGTGFKELVTGKRKAAKSAPAAKKAAPAKKAATTTTAKKTTAKKAAKKTTRAASTASRSTATSRVAAKKTTTAKKAAPAKKAATAKKAVRKTATKAAAKKTAAKKTTKRGRSLCRAPNRFGARWGTRPTRTGKRAFRSRLNALAAFPDRPATGPGATDPGRGRTAPSPQSKSAAEKSFANFPSGSTRARSFAKSPIRG</sequence>
<dbReference type="GO" id="GO:0030261">
    <property type="term" value="P:chromosome condensation"/>
    <property type="evidence" value="ECO:0007669"/>
    <property type="project" value="UniProtKB-KW"/>
</dbReference>
<dbReference type="PROSITE" id="PS00045">
    <property type="entry name" value="HISTONE_LIKE"/>
    <property type="match status" value="1"/>
</dbReference>
<dbReference type="InterPro" id="IPR000119">
    <property type="entry name" value="Hist_DNA-bd"/>
</dbReference>
<protein>
    <submittedName>
        <fullName evidence="5">HU family DNA-binding protein</fullName>
    </submittedName>
</protein>
<feature type="compositionally biased region" description="Basic residues" evidence="4">
    <location>
        <begin position="162"/>
        <end position="191"/>
    </location>
</feature>
<feature type="region of interest" description="Disordered" evidence="4">
    <location>
        <begin position="90"/>
        <end position="277"/>
    </location>
</feature>
<dbReference type="InterPro" id="IPR020816">
    <property type="entry name" value="Histone-like_DNA-bd_CS"/>
</dbReference>
<keyword evidence="2 5" id="KW-0238">DNA-binding</keyword>
<dbReference type="SUPFAM" id="SSF47729">
    <property type="entry name" value="IHF-like DNA-binding proteins"/>
    <property type="match status" value="1"/>
</dbReference>
<comment type="caution">
    <text evidence="5">The sequence shown here is derived from an EMBL/GenBank/DDBJ whole genome shotgun (WGS) entry which is preliminary data.</text>
</comment>
<gene>
    <name evidence="5" type="ORF">EIW28_06330</name>
</gene>
<evidence type="ECO:0000313" key="5">
    <source>
        <dbReference type="EMBL" id="RRS00203.1"/>
    </source>
</evidence>
<keyword evidence="1" id="KW-0226">DNA condensation</keyword>
<dbReference type="Proteomes" id="UP000277256">
    <property type="component" value="Unassembled WGS sequence"/>
</dbReference>
<dbReference type="Pfam" id="PF00216">
    <property type="entry name" value="Bac_DNA_binding"/>
    <property type="match status" value="1"/>
</dbReference>
<dbReference type="PANTHER" id="PTHR33175">
    <property type="entry name" value="DNA-BINDING PROTEIN HU"/>
    <property type="match status" value="1"/>
</dbReference>
<evidence type="ECO:0000256" key="1">
    <source>
        <dbReference type="ARBA" id="ARBA00023067"/>
    </source>
</evidence>
<dbReference type="Gene3D" id="4.10.520.10">
    <property type="entry name" value="IHF-like DNA-binding proteins"/>
    <property type="match status" value="1"/>
</dbReference>
<dbReference type="GO" id="GO:0005829">
    <property type="term" value="C:cytosol"/>
    <property type="evidence" value="ECO:0007669"/>
    <property type="project" value="TreeGrafter"/>
</dbReference>
<feature type="compositionally biased region" description="Low complexity" evidence="4">
    <location>
        <begin position="130"/>
        <end position="161"/>
    </location>
</feature>
<dbReference type="SMART" id="SM00411">
    <property type="entry name" value="BHL"/>
    <property type="match status" value="1"/>
</dbReference>
<dbReference type="PRINTS" id="PR01727">
    <property type="entry name" value="DNABINDINGHU"/>
</dbReference>
<dbReference type="AlphaFoldDB" id="A0A426V028"/>
<dbReference type="GO" id="GO:0030527">
    <property type="term" value="F:structural constituent of chromatin"/>
    <property type="evidence" value="ECO:0007669"/>
    <property type="project" value="InterPro"/>
</dbReference>